<evidence type="ECO:0000256" key="2">
    <source>
        <dbReference type="ARBA" id="ARBA00022617"/>
    </source>
</evidence>
<dbReference type="GO" id="GO:0036199">
    <property type="term" value="F:cholest-4-en-3-one 26-monooxygenase activity"/>
    <property type="evidence" value="ECO:0007669"/>
    <property type="project" value="TreeGrafter"/>
</dbReference>
<proteinExistence type="inferred from homology"/>
<dbReference type="InterPro" id="IPR001128">
    <property type="entry name" value="Cyt_P450"/>
</dbReference>
<dbReference type="InterPro" id="IPR002397">
    <property type="entry name" value="Cyt_P450_B"/>
</dbReference>
<evidence type="ECO:0008006" key="8">
    <source>
        <dbReference type="Google" id="ProtNLM"/>
    </source>
</evidence>
<name>A0A381WJB9_9ZZZZ</name>
<keyword evidence="5" id="KW-0408">Iron</keyword>
<dbReference type="EMBL" id="UINC01011895">
    <property type="protein sequence ID" value="SVA52228.1"/>
    <property type="molecule type" value="Genomic_DNA"/>
</dbReference>
<dbReference type="GO" id="GO:0008395">
    <property type="term" value="F:steroid hydroxylase activity"/>
    <property type="evidence" value="ECO:0007669"/>
    <property type="project" value="TreeGrafter"/>
</dbReference>
<dbReference type="PRINTS" id="PR00359">
    <property type="entry name" value="BP450"/>
</dbReference>
<dbReference type="AlphaFoldDB" id="A0A381WJB9"/>
<reference evidence="7" key="1">
    <citation type="submission" date="2018-05" db="EMBL/GenBank/DDBJ databases">
        <authorList>
            <person name="Lanie J.A."/>
            <person name="Ng W.-L."/>
            <person name="Kazmierczak K.M."/>
            <person name="Andrzejewski T.M."/>
            <person name="Davidsen T.M."/>
            <person name="Wayne K.J."/>
            <person name="Tettelin H."/>
            <person name="Glass J.I."/>
            <person name="Rusch D."/>
            <person name="Podicherti R."/>
            <person name="Tsui H.-C.T."/>
            <person name="Winkler M.E."/>
        </authorList>
    </citation>
    <scope>NUCLEOTIDE SEQUENCE</scope>
</reference>
<dbReference type="FunFam" id="1.10.630.10:FF:000018">
    <property type="entry name" value="Cytochrome P450 monooxygenase"/>
    <property type="match status" value="1"/>
</dbReference>
<evidence type="ECO:0000256" key="4">
    <source>
        <dbReference type="ARBA" id="ARBA00023002"/>
    </source>
</evidence>
<keyword evidence="2" id="KW-0349">Heme</keyword>
<accession>A0A381WJB9</accession>
<dbReference type="SUPFAM" id="SSF48264">
    <property type="entry name" value="Cytochrome P450"/>
    <property type="match status" value="1"/>
</dbReference>
<comment type="similarity">
    <text evidence="1">Belongs to the cytochrome P450 family.</text>
</comment>
<keyword evidence="6" id="KW-0503">Monooxygenase</keyword>
<evidence type="ECO:0000313" key="7">
    <source>
        <dbReference type="EMBL" id="SVA52228.1"/>
    </source>
</evidence>
<dbReference type="InterPro" id="IPR036396">
    <property type="entry name" value="Cyt_P450_sf"/>
</dbReference>
<dbReference type="GO" id="GO:0020037">
    <property type="term" value="F:heme binding"/>
    <property type="evidence" value="ECO:0007669"/>
    <property type="project" value="InterPro"/>
</dbReference>
<dbReference type="PANTHER" id="PTHR46696:SF4">
    <property type="entry name" value="BIOTIN BIOSYNTHESIS CYTOCHROME P450"/>
    <property type="match status" value="1"/>
</dbReference>
<evidence type="ECO:0000256" key="1">
    <source>
        <dbReference type="ARBA" id="ARBA00010617"/>
    </source>
</evidence>
<evidence type="ECO:0000256" key="6">
    <source>
        <dbReference type="ARBA" id="ARBA00023033"/>
    </source>
</evidence>
<keyword evidence="4" id="KW-0560">Oxidoreductase</keyword>
<gene>
    <name evidence="7" type="ORF">METZ01_LOCUS105082</name>
</gene>
<evidence type="ECO:0000256" key="3">
    <source>
        <dbReference type="ARBA" id="ARBA00022723"/>
    </source>
</evidence>
<dbReference type="GO" id="GO:0006707">
    <property type="term" value="P:cholesterol catabolic process"/>
    <property type="evidence" value="ECO:0007669"/>
    <property type="project" value="TreeGrafter"/>
</dbReference>
<dbReference type="PROSITE" id="PS00086">
    <property type="entry name" value="CYTOCHROME_P450"/>
    <property type="match status" value="1"/>
</dbReference>
<sequence length="393" mass="43121">MSTTEFVLRSGESWRDPFPMYRDLRDHDPVHHVPDGDNHDGFWFLSRFADVFDAARDTGTFSSARGLTVEPGTGVDMGEATPIVFLDPPDHTAFRRLVGPGFTPRQVTDIEDDVRAFVVERLDRLIAEGGGDIVADLFKPLPSFVVAHYLGVPAEDRPLFDRWTEQIVSAAAQGRTDDPESGIGDLLDYFGRLIERRRTDPGDDMVSQLVALGEDAVSILWVLGFAFTMVTGGNDTTTGLLGGSAVLLCDHPDQRRRLIDDPSMIPGAVEELLRLTSPVQNLARTTTRDVEVHGRTIPDGSKVLLGYAAANRDNREFGDDAECLDVGRNPARILSFSYGAHHCLGAAAARLQGRVALEELLVRCPDYVVDGAAMEYATGNYVRRPLNLAFRPA</sequence>
<keyword evidence="3" id="KW-0479">Metal-binding</keyword>
<evidence type="ECO:0000256" key="5">
    <source>
        <dbReference type="ARBA" id="ARBA00023004"/>
    </source>
</evidence>
<dbReference type="Pfam" id="PF00067">
    <property type="entry name" value="p450"/>
    <property type="match status" value="1"/>
</dbReference>
<dbReference type="GO" id="GO:0005506">
    <property type="term" value="F:iron ion binding"/>
    <property type="evidence" value="ECO:0007669"/>
    <property type="project" value="InterPro"/>
</dbReference>
<dbReference type="Gene3D" id="1.10.630.10">
    <property type="entry name" value="Cytochrome P450"/>
    <property type="match status" value="1"/>
</dbReference>
<dbReference type="PANTHER" id="PTHR46696">
    <property type="entry name" value="P450, PUTATIVE (EUROFUNG)-RELATED"/>
    <property type="match status" value="1"/>
</dbReference>
<protein>
    <recommendedName>
        <fullName evidence="8">Cytochrome P450</fullName>
    </recommendedName>
</protein>
<dbReference type="InterPro" id="IPR017972">
    <property type="entry name" value="Cyt_P450_CS"/>
</dbReference>
<organism evidence="7">
    <name type="scientific">marine metagenome</name>
    <dbReference type="NCBI Taxonomy" id="408172"/>
    <lineage>
        <taxon>unclassified sequences</taxon>
        <taxon>metagenomes</taxon>
        <taxon>ecological metagenomes</taxon>
    </lineage>
</organism>